<name>U5QFI0_GLOK1</name>
<dbReference type="RefSeq" id="WP_023171335.1">
    <property type="nucleotide sequence ID" value="NC_022600.1"/>
</dbReference>
<reference evidence="1 2" key="1">
    <citation type="journal article" date="2013" name="PLoS ONE">
        <title>Cultivation and Complete Genome Sequencing of Gloeobacter kilaueensis sp. nov., from a Lava Cave in Kilauea Caldera, Hawai'i.</title>
        <authorList>
            <person name="Saw J.H."/>
            <person name="Schatz M."/>
            <person name="Brown M.V."/>
            <person name="Kunkel D.D."/>
            <person name="Foster J.S."/>
            <person name="Shick H."/>
            <person name="Christensen S."/>
            <person name="Hou S."/>
            <person name="Wan X."/>
            <person name="Donachie S.P."/>
        </authorList>
    </citation>
    <scope>NUCLEOTIDE SEQUENCE [LARGE SCALE GENOMIC DNA]</scope>
    <source>
        <strain evidence="2">JS</strain>
    </source>
</reference>
<dbReference type="Pfam" id="PF15575">
    <property type="entry name" value="Imm49"/>
    <property type="match status" value="1"/>
</dbReference>
<dbReference type="HOGENOM" id="CLU_1003857_0_0_3"/>
<keyword evidence="2" id="KW-1185">Reference proteome</keyword>
<dbReference type="KEGG" id="glj:GKIL_0097"/>
<evidence type="ECO:0000313" key="1">
    <source>
        <dbReference type="EMBL" id="AGY56344.1"/>
    </source>
</evidence>
<dbReference type="eggNOG" id="ENOG502ZUIF">
    <property type="taxonomic scope" value="Bacteria"/>
</dbReference>
<accession>U5QFI0</accession>
<sequence>MLVPHHAAKLDNLPALLEQSQQRLQAARQALEADKQNTLESIYSASLAIAGCLALLKPDAQELFYALDTAAMAMTDILRLAKQPAGAVKLFVYVSNNETRLPTTGPTTLTNARNWIEAFCLAVVARRDMQMETLLDYPEEILEQSSTASPQYALLSVKALRSFALRQPMQSRRGQLALQAVEQTAAESNQDALRLRRSEVHLLAALLARDSAGFNAALLRHLEIHKDYWGAAGRRENPRGWLSVFGLGLATIFFKAGEQVKVESPYLPMSAITAKFSG</sequence>
<dbReference type="Proteomes" id="UP000017396">
    <property type="component" value="Chromosome"/>
</dbReference>
<protein>
    <submittedName>
        <fullName evidence="1">Uncharacterized protein</fullName>
    </submittedName>
</protein>
<dbReference type="AlphaFoldDB" id="U5QFI0"/>
<organism evidence="1 2">
    <name type="scientific">Gloeobacter kilaueensis (strain ATCC BAA-2537 / CCAP 1431/1 / ULC 316 / JS1)</name>
    <dbReference type="NCBI Taxonomy" id="1183438"/>
    <lineage>
        <taxon>Bacteria</taxon>
        <taxon>Bacillati</taxon>
        <taxon>Cyanobacteriota</taxon>
        <taxon>Cyanophyceae</taxon>
        <taxon>Gloeobacterales</taxon>
        <taxon>Gloeobacteraceae</taxon>
        <taxon>Gloeobacter</taxon>
    </lineage>
</organism>
<dbReference type="OrthoDB" id="3476420at2"/>
<dbReference type="EMBL" id="CP003587">
    <property type="protein sequence ID" value="AGY56344.1"/>
    <property type="molecule type" value="Genomic_DNA"/>
</dbReference>
<dbReference type="STRING" id="1183438.GKIL_0097"/>
<proteinExistence type="predicted"/>
<dbReference type="InterPro" id="IPR029074">
    <property type="entry name" value="Imm49"/>
</dbReference>
<gene>
    <name evidence="1" type="ORF">GKIL_0097</name>
</gene>
<evidence type="ECO:0000313" key="2">
    <source>
        <dbReference type="Proteomes" id="UP000017396"/>
    </source>
</evidence>